<organism evidence="5 6">
    <name type="scientific">Fructobacillus fructosus</name>
    <dbReference type="NCBI Taxonomy" id="1631"/>
    <lineage>
        <taxon>Bacteria</taxon>
        <taxon>Bacillati</taxon>
        <taxon>Bacillota</taxon>
        <taxon>Bacilli</taxon>
        <taxon>Lactobacillales</taxon>
        <taxon>Lactobacillaceae</taxon>
        <taxon>Fructobacillus</taxon>
    </lineage>
</organism>
<evidence type="ECO:0000313" key="6">
    <source>
        <dbReference type="Proteomes" id="UP001314261"/>
    </source>
</evidence>
<dbReference type="Proteomes" id="UP001314261">
    <property type="component" value="Unassembled WGS sequence"/>
</dbReference>
<dbReference type="PANTHER" id="PTHR35372:SF2">
    <property type="entry name" value="SF3 HELICASE DOMAIN-CONTAINING PROTEIN"/>
    <property type="match status" value="1"/>
</dbReference>
<dbReference type="InterPro" id="IPR045455">
    <property type="entry name" value="NrS-1_pol-like_helicase"/>
</dbReference>
<proteinExistence type="predicted"/>
<keyword evidence="1" id="KW-0547">Nucleotide-binding</keyword>
<evidence type="ECO:0000259" key="4">
    <source>
        <dbReference type="PROSITE" id="PS51206"/>
    </source>
</evidence>
<reference evidence="5 6" key="1">
    <citation type="submission" date="2023-10" db="EMBL/GenBank/DDBJ databases">
        <authorList>
            <person name="Botero Cardona J."/>
        </authorList>
    </citation>
    <scope>NUCLEOTIDE SEQUENCE [LARGE SCALE GENOMIC DNA]</scope>
    <source>
        <strain evidence="5 6">R-54839</strain>
    </source>
</reference>
<comment type="caution">
    <text evidence="5">The sequence shown here is derived from an EMBL/GenBank/DDBJ whole genome shotgun (WGS) entry which is preliminary data.</text>
</comment>
<accession>A0ABM9MQQ8</accession>
<dbReference type="PROSITE" id="PS51206">
    <property type="entry name" value="SF3_HELICASE_1"/>
    <property type="match status" value="1"/>
</dbReference>
<dbReference type="InterPro" id="IPR051620">
    <property type="entry name" value="ORF904-like_C"/>
</dbReference>
<dbReference type="PANTHER" id="PTHR35372">
    <property type="entry name" value="ATP BINDING PROTEIN-RELATED"/>
    <property type="match status" value="1"/>
</dbReference>
<dbReference type="Gene3D" id="3.40.50.300">
    <property type="entry name" value="P-loop containing nucleotide triphosphate hydrolases"/>
    <property type="match status" value="1"/>
</dbReference>
<dbReference type="Pfam" id="PF19263">
    <property type="entry name" value="DUF5906"/>
    <property type="match status" value="1"/>
</dbReference>
<keyword evidence="6" id="KW-1185">Reference proteome</keyword>
<protein>
    <submittedName>
        <fullName evidence="5">Phage- or plasmid-associated</fullName>
    </submittedName>
</protein>
<evidence type="ECO:0000313" key="5">
    <source>
        <dbReference type="EMBL" id="CAK1233396.1"/>
    </source>
</evidence>
<evidence type="ECO:0000256" key="3">
    <source>
        <dbReference type="ARBA" id="ARBA00022840"/>
    </source>
</evidence>
<keyword evidence="3" id="KW-0067">ATP-binding</keyword>
<sequence>MAEEKKLPSFIYVDDKDKEKVDQHKVVEIILDKTYFFNTTKHLAGYYYNGQYWEQLKTRAVRDTFLKNFTSRLLKDYVTSKLLRDILELVLARSLNDKKALNFEKRKSFASFKNTAVDGNTMEFIPNSPDLFLLGGFDFDIKEGDCDKTKTLFESILGENSQFMFEYVGSMFHRTYRPFQYMVIIQGKAGSGKSYLVELIRNVLGKDMTTSLSLEQISKDKFMTANLLGSYANIKSDLNNDFIPTFEVINNLTGSDSLQVQFKGENSFAFVNHSKLLFTANEAPSIKVNEGIRRRVKILNSKAPKHVVEKNEETDYSKYMEERSAFVYFAMSSYMKAKQIGDMKITEDIENTTKEWFVKGDDIENWVNECFEKNEKSRPRSNWIYKKFQEYWENMGLKNCPSSKKVMARLRELGYEVKKGTVAVKNQDDNEDYGQNAQRVFGVKYKEIFT</sequence>
<dbReference type="NCBIfam" id="TIGR01613">
    <property type="entry name" value="primase_Cterm"/>
    <property type="match status" value="1"/>
</dbReference>
<dbReference type="SUPFAM" id="SSF52540">
    <property type="entry name" value="P-loop containing nucleoside triphosphate hydrolases"/>
    <property type="match status" value="1"/>
</dbReference>
<evidence type="ECO:0000256" key="1">
    <source>
        <dbReference type="ARBA" id="ARBA00022741"/>
    </source>
</evidence>
<dbReference type="InterPro" id="IPR006500">
    <property type="entry name" value="Helicase_put_C_phage/plasmid"/>
</dbReference>
<dbReference type="RefSeq" id="WP_338345976.1">
    <property type="nucleotide sequence ID" value="NZ_CAUZLR010000002.1"/>
</dbReference>
<dbReference type="EMBL" id="CAUZLR010000002">
    <property type="protein sequence ID" value="CAK1233396.1"/>
    <property type="molecule type" value="Genomic_DNA"/>
</dbReference>
<name>A0ABM9MQQ8_9LACO</name>
<feature type="domain" description="SF3 helicase" evidence="4">
    <location>
        <begin position="159"/>
        <end position="314"/>
    </location>
</feature>
<evidence type="ECO:0000256" key="2">
    <source>
        <dbReference type="ARBA" id="ARBA00022801"/>
    </source>
</evidence>
<gene>
    <name evidence="5" type="ORF">R54839_PPFHFPJH_00548</name>
</gene>
<keyword evidence="2" id="KW-0378">Hydrolase</keyword>
<dbReference type="InterPro" id="IPR014015">
    <property type="entry name" value="Helicase_SF3_DNA-vir"/>
</dbReference>
<dbReference type="InterPro" id="IPR027417">
    <property type="entry name" value="P-loop_NTPase"/>
</dbReference>